<protein>
    <submittedName>
        <fullName evidence="1">DUF1824 family protein</fullName>
    </submittedName>
</protein>
<gene>
    <name evidence="1" type="ORF">D5R40_26095</name>
</gene>
<dbReference type="OrthoDB" id="424950at2"/>
<dbReference type="EMBL" id="RCBY01000220">
    <property type="protein sequence ID" value="RQH28088.1"/>
    <property type="molecule type" value="Genomic_DNA"/>
</dbReference>
<name>A0A3N6NB81_9CYAN</name>
<evidence type="ECO:0000313" key="2">
    <source>
        <dbReference type="Proteomes" id="UP000269154"/>
    </source>
</evidence>
<dbReference type="Proteomes" id="UP000269154">
    <property type="component" value="Unassembled WGS sequence"/>
</dbReference>
<sequence length="142" mass="15606">MSTQNIQNLTVVQAEEILHKFACQNIKLVESPEEKAITQAAILLLANLSDYQMLGICAESTTEALSALESYLGALGYNTTLIDDSNFRTIEGSVYIKFNGIKESYHLESYIGEYRGVLVSCQSAEDTGINGTYGHLPLDLFT</sequence>
<reference evidence="1 2" key="1">
    <citation type="journal article" date="2018" name="ACS Chem. Biol.">
        <title>Ketoreductase domain dysfunction expands chemodiversity: malyngamide biosynthesis in the cyanobacterium Okeania hirsuta.</title>
        <authorList>
            <person name="Moss N.A."/>
            <person name="Leao T."/>
            <person name="Rankin M."/>
            <person name="McCullough T.M."/>
            <person name="Qu P."/>
            <person name="Korobeynikov A."/>
            <person name="Smith J.L."/>
            <person name="Gerwick L."/>
            <person name="Gerwick W.H."/>
        </authorList>
    </citation>
    <scope>NUCLEOTIDE SEQUENCE [LARGE SCALE GENOMIC DNA]</scope>
    <source>
        <strain evidence="1 2">PAB10Feb10-1</strain>
    </source>
</reference>
<accession>A0A3N6NB81</accession>
<organism evidence="1 2">
    <name type="scientific">Okeania hirsuta</name>
    <dbReference type="NCBI Taxonomy" id="1458930"/>
    <lineage>
        <taxon>Bacteria</taxon>
        <taxon>Bacillati</taxon>
        <taxon>Cyanobacteriota</taxon>
        <taxon>Cyanophyceae</taxon>
        <taxon>Oscillatoriophycideae</taxon>
        <taxon>Oscillatoriales</taxon>
        <taxon>Microcoleaceae</taxon>
        <taxon>Okeania</taxon>
    </lineage>
</organism>
<dbReference type="AlphaFoldDB" id="A0A3N6NB81"/>
<keyword evidence="2" id="KW-1185">Reference proteome</keyword>
<proteinExistence type="predicted"/>
<evidence type="ECO:0000313" key="1">
    <source>
        <dbReference type="EMBL" id="RQH28088.1"/>
    </source>
</evidence>
<comment type="caution">
    <text evidence="1">The sequence shown here is derived from an EMBL/GenBank/DDBJ whole genome shotgun (WGS) entry which is preliminary data.</text>
</comment>
<dbReference type="RefSeq" id="WP_124146585.1">
    <property type="nucleotide sequence ID" value="NZ_CAWOKI010000176.1"/>
</dbReference>
<dbReference type="SUPFAM" id="SSF160532">
    <property type="entry name" value="Ava3019-like"/>
    <property type="match status" value="1"/>
</dbReference>
<dbReference type="Pfam" id="PF08854">
    <property type="entry name" value="DUF1824"/>
    <property type="match status" value="1"/>
</dbReference>
<dbReference type="Gene3D" id="3.30.360.10">
    <property type="entry name" value="Dihydrodipicolinate Reductase, domain 2"/>
    <property type="match status" value="1"/>
</dbReference>
<dbReference type="InterPro" id="IPR014953">
    <property type="entry name" value="DUF1824"/>
</dbReference>